<evidence type="ECO:0000256" key="2">
    <source>
        <dbReference type="ARBA" id="ARBA00022490"/>
    </source>
</evidence>
<protein>
    <submittedName>
        <fullName evidence="8">Calponin-homology (CH) domain-containing protein</fullName>
    </submittedName>
</protein>
<reference evidence="8" key="1">
    <citation type="submission" date="2016-11" db="UniProtKB">
        <authorList>
            <consortium name="WormBaseParasite"/>
        </authorList>
    </citation>
    <scope>IDENTIFICATION</scope>
</reference>
<evidence type="ECO:0000256" key="5">
    <source>
        <dbReference type="ARBA" id="ARBA00023212"/>
    </source>
</evidence>
<dbReference type="GO" id="GO:0030027">
    <property type="term" value="C:lamellipodium"/>
    <property type="evidence" value="ECO:0007669"/>
    <property type="project" value="TreeGrafter"/>
</dbReference>
<keyword evidence="2" id="KW-0963">Cytoplasm</keyword>
<evidence type="ECO:0000256" key="3">
    <source>
        <dbReference type="ARBA" id="ARBA00022737"/>
    </source>
</evidence>
<dbReference type="GO" id="GO:0071963">
    <property type="term" value="P:establishment or maintenance of cell polarity regulating cell shape"/>
    <property type="evidence" value="ECO:0007669"/>
    <property type="project" value="TreeGrafter"/>
</dbReference>
<evidence type="ECO:0000256" key="1">
    <source>
        <dbReference type="ARBA" id="ARBA00004245"/>
    </source>
</evidence>
<dbReference type="GO" id="GO:0030036">
    <property type="term" value="P:actin cytoskeleton organization"/>
    <property type="evidence" value="ECO:0007669"/>
    <property type="project" value="InterPro"/>
</dbReference>
<dbReference type="PANTHER" id="PTHR12114">
    <property type="entry name" value="PARVIN"/>
    <property type="match status" value="1"/>
</dbReference>
<evidence type="ECO:0000313" key="7">
    <source>
        <dbReference type="Proteomes" id="UP000095283"/>
    </source>
</evidence>
<dbReference type="GO" id="GO:0003779">
    <property type="term" value="F:actin binding"/>
    <property type="evidence" value="ECO:0007669"/>
    <property type="project" value="UniProtKB-KW"/>
</dbReference>
<dbReference type="GO" id="GO:0030032">
    <property type="term" value="P:lamellipodium assembly"/>
    <property type="evidence" value="ECO:0007669"/>
    <property type="project" value="TreeGrafter"/>
</dbReference>
<keyword evidence="4" id="KW-0009">Actin-binding</keyword>
<dbReference type="AlphaFoldDB" id="A0A1I7WMX1"/>
<evidence type="ECO:0000313" key="8">
    <source>
        <dbReference type="WBParaSite" id="Hba_06498"/>
    </source>
</evidence>
<dbReference type="WBParaSite" id="Hba_06498">
    <property type="protein sequence ID" value="Hba_06498"/>
    <property type="gene ID" value="Hba_06498"/>
</dbReference>
<feature type="compositionally biased region" description="Polar residues" evidence="6">
    <location>
        <begin position="1"/>
        <end position="15"/>
    </location>
</feature>
<feature type="region of interest" description="Disordered" evidence="6">
    <location>
        <begin position="1"/>
        <end position="23"/>
    </location>
</feature>
<dbReference type="InterPro" id="IPR028433">
    <property type="entry name" value="Parvin"/>
</dbReference>
<organism evidence="7 8">
    <name type="scientific">Heterorhabditis bacteriophora</name>
    <name type="common">Entomopathogenic nematode worm</name>
    <dbReference type="NCBI Taxonomy" id="37862"/>
    <lineage>
        <taxon>Eukaryota</taxon>
        <taxon>Metazoa</taxon>
        <taxon>Ecdysozoa</taxon>
        <taxon>Nematoda</taxon>
        <taxon>Chromadorea</taxon>
        <taxon>Rhabditida</taxon>
        <taxon>Rhabditina</taxon>
        <taxon>Rhabditomorpha</taxon>
        <taxon>Strongyloidea</taxon>
        <taxon>Heterorhabditidae</taxon>
        <taxon>Heterorhabditis</taxon>
    </lineage>
</organism>
<accession>A0A1I7WMX1</accession>
<dbReference type="SUPFAM" id="SSF47576">
    <property type="entry name" value="Calponin-homology domain, CH-domain"/>
    <property type="match status" value="1"/>
</dbReference>
<dbReference type="GO" id="GO:0015629">
    <property type="term" value="C:actin cytoskeleton"/>
    <property type="evidence" value="ECO:0007669"/>
    <property type="project" value="TreeGrafter"/>
</dbReference>
<keyword evidence="7" id="KW-1185">Reference proteome</keyword>
<sequence length="90" mass="10373">MSSTMGRRTPGQSDTMKSKKVRHMQEDLYDGQVLQKLVEKLANIRDLVAIMQLVIALAIFFRAPIRLPEHVSVKSTLRLIHLLFSKYKHV</sequence>
<dbReference type="GO" id="GO:0005925">
    <property type="term" value="C:focal adhesion"/>
    <property type="evidence" value="ECO:0007669"/>
    <property type="project" value="TreeGrafter"/>
</dbReference>
<proteinExistence type="predicted"/>
<dbReference type="GO" id="GO:0034446">
    <property type="term" value="P:substrate adhesion-dependent cell spreading"/>
    <property type="evidence" value="ECO:0007669"/>
    <property type="project" value="TreeGrafter"/>
</dbReference>
<keyword evidence="5" id="KW-0206">Cytoskeleton</keyword>
<evidence type="ECO:0000256" key="4">
    <source>
        <dbReference type="ARBA" id="ARBA00023203"/>
    </source>
</evidence>
<evidence type="ECO:0000256" key="6">
    <source>
        <dbReference type="SAM" id="MobiDB-lite"/>
    </source>
</evidence>
<name>A0A1I7WMX1_HETBA</name>
<keyword evidence="3" id="KW-0677">Repeat</keyword>
<comment type="subcellular location">
    <subcellularLocation>
        <location evidence="1">Cytoplasm</location>
        <location evidence="1">Cytoskeleton</location>
    </subcellularLocation>
</comment>
<dbReference type="InterPro" id="IPR036872">
    <property type="entry name" value="CH_dom_sf"/>
</dbReference>
<dbReference type="PANTHER" id="PTHR12114:SF7">
    <property type="entry name" value="BETA-PARVIN"/>
    <property type="match status" value="1"/>
</dbReference>
<dbReference type="GO" id="GO:0005737">
    <property type="term" value="C:cytoplasm"/>
    <property type="evidence" value="ECO:0007669"/>
    <property type="project" value="TreeGrafter"/>
</dbReference>
<dbReference type="Proteomes" id="UP000095283">
    <property type="component" value="Unplaced"/>
</dbReference>